<name>A0ABZ2EYT2_9FIRM</name>
<organism evidence="2 3">
    <name type="scientific">Terrisporobacter glycolicus ATCC 14880 = DSM 1288</name>
    <dbReference type="NCBI Taxonomy" id="1121315"/>
    <lineage>
        <taxon>Bacteria</taxon>
        <taxon>Bacillati</taxon>
        <taxon>Bacillota</taxon>
        <taxon>Clostridia</taxon>
        <taxon>Peptostreptococcales</taxon>
        <taxon>Peptostreptococcaceae</taxon>
        <taxon>Terrisporobacter</taxon>
    </lineage>
</organism>
<dbReference type="Proteomes" id="UP001348492">
    <property type="component" value="Chromosome"/>
</dbReference>
<gene>
    <name evidence="2" type="ORF">TEGL_34360</name>
</gene>
<keyword evidence="3" id="KW-1185">Reference proteome</keyword>
<evidence type="ECO:0000313" key="3">
    <source>
        <dbReference type="Proteomes" id="UP001348492"/>
    </source>
</evidence>
<evidence type="ECO:0000313" key="2">
    <source>
        <dbReference type="EMBL" id="WWD84990.1"/>
    </source>
</evidence>
<sequence length="88" mass="10374">MQPVNFKDIEFEPITICGIEGPFTSLRVDKYTISEGYNKYSIRHSDEGDQWFCTLEKFVLANHCGDFITKEDIHINHCIYIEENYSFK</sequence>
<feature type="domain" description="Large polyvalent protein associated" evidence="1">
    <location>
        <begin position="8"/>
        <end position="82"/>
    </location>
</feature>
<evidence type="ECO:0000259" key="1">
    <source>
        <dbReference type="Pfam" id="PF18843"/>
    </source>
</evidence>
<dbReference type="EMBL" id="CP117523">
    <property type="protein sequence ID" value="WWD84990.1"/>
    <property type="molecule type" value="Genomic_DNA"/>
</dbReference>
<dbReference type="InterPro" id="IPR040809">
    <property type="entry name" value="LPD28"/>
</dbReference>
<protein>
    <recommendedName>
        <fullName evidence="1">Large polyvalent protein associated domain-containing protein</fullName>
    </recommendedName>
</protein>
<proteinExistence type="predicted"/>
<dbReference type="RefSeq" id="WP_018591636.1">
    <property type="nucleotide sequence ID" value="NZ_CP117523.1"/>
</dbReference>
<accession>A0ABZ2EYT2</accession>
<dbReference type="Pfam" id="PF18843">
    <property type="entry name" value="LPD28"/>
    <property type="match status" value="1"/>
</dbReference>
<reference evidence="2 3" key="1">
    <citation type="journal article" date="2023" name="PLoS ONE">
        <title>Genome-based metabolic and phylogenomic analysis of three Terrisporobacter species.</title>
        <authorList>
            <person name="Boer T."/>
            <person name="Bengelsdorf F.R."/>
            <person name="Bomeke M."/>
            <person name="Daniel R."/>
            <person name="Poehlein A."/>
        </authorList>
    </citation>
    <scope>NUCLEOTIDE SEQUENCE [LARGE SCALE GENOMIC DNA]</scope>
    <source>
        <strain evidence="2 3">DSM 1288</strain>
    </source>
</reference>